<dbReference type="AlphaFoldDB" id="A0A1G1Z5R6"/>
<feature type="transmembrane region" description="Helical" evidence="1">
    <location>
        <begin position="100"/>
        <end position="119"/>
    </location>
</feature>
<comment type="caution">
    <text evidence="2">The sequence shown here is derived from an EMBL/GenBank/DDBJ whole genome shotgun (WGS) entry which is preliminary data.</text>
</comment>
<protein>
    <submittedName>
        <fullName evidence="2">Uncharacterized protein</fullName>
    </submittedName>
</protein>
<accession>A0A1G1Z5R6</accession>
<keyword evidence="1" id="KW-1133">Transmembrane helix</keyword>
<dbReference type="STRING" id="1797690.A3B23_02345"/>
<dbReference type="Proteomes" id="UP000178744">
    <property type="component" value="Unassembled WGS sequence"/>
</dbReference>
<feature type="transmembrane region" description="Helical" evidence="1">
    <location>
        <begin position="41"/>
        <end position="64"/>
    </location>
</feature>
<keyword evidence="1" id="KW-0472">Membrane</keyword>
<dbReference type="EMBL" id="MHIY01000012">
    <property type="protein sequence ID" value="OGY59962.1"/>
    <property type="molecule type" value="Genomic_DNA"/>
</dbReference>
<proteinExistence type="predicted"/>
<reference evidence="2 3" key="1">
    <citation type="journal article" date="2016" name="Nat. Commun.">
        <title>Thousands of microbial genomes shed light on interconnected biogeochemical processes in an aquifer system.</title>
        <authorList>
            <person name="Anantharaman K."/>
            <person name="Brown C.T."/>
            <person name="Hug L.A."/>
            <person name="Sharon I."/>
            <person name="Castelle C.J."/>
            <person name="Probst A.J."/>
            <person name="Thomas B.C."/>
            <person name="Singh A."/>
            <person name="Wilkins M.J."/>
            <person name="Karaoz U."/>
            <person name="Brodie E.L."/>
            <person name="Williams K.H."/>
            <person name="Hubbard S.S."/>
            <person name="Banfield J.F."/>
        </authorList>
    </citation>
    <scope>NUCLEOTIDE SEQUENCE [LARGE SCALE GENOMIC DNA]</scope>
</reference>
<evidence type="ECO:0000256" key="1">
    <source>
        <dbReference type="SAM" id="Phobius"/>
    </source>
</evidence>
<gene>
    <name evidence="2" type="ORF">A3B23_02345</name>
</gene>
<keyword evidence="1" id="KW-0812">Transmembrane</keyword>
<evidence type="ECO:0000313" key="3">
    <source>
        <dbReference type="Proteomes" id="UP000178744"/>
    </source>
</evidence>
<sequence length="122" mass="13991">MSGTISSTPRLPRISITFFQYLCELPQPWSRRILVDSITEIYPKTAFLAISALNLGVCGIWVWIGPLSWIKFWFEIAIADHLNNWPIGQLLRWISSAAKINYTYLHVGFMILIIVLVNLRAV</sequence>
<organism evidence="2 3">
    <name type="scientific">Candidatus Colwellbacteria bacterium RIFCSPLOWO2_01_FULL_48_10</name>
    <dbReference type="NCBI Taxonomy" id="1797690"/>
    <lineage>
        <taxon>Bacteria</taxon>
        <taxon>Candidatus Colwelliibacteriota</taxon>
    </lineage>
</organism>
<name>A0A1G1Z5R6_9BACT</name>
<evidence type="ECO:0000313" key="2">
    <source>
        <dbReference type="EMBL" id="OGY59962.1"/>
    </source>
</evidence>